<dbReference type="Gene3D" id="3.90.1300.10">
    <property type="entry name" value="Amidase signature (AS) domain"/>
    <property type="match status" value="1"/>
</dbReference>
<protein>
    <recommendedName>
        <fullName evidence="1">Amidase domain-containing protein</fullName>
    </recommendedName>
</protein>
<name>A0A645JVG5_9ZZZZ</name>
<dbReference type="InterPro" id="IPR023631">
    <property type="entry name" value="Amidase_dom"/>
</dbReference>
<organism evidence="2">
    <name type="scientific">bioreactor metagenome</name>
    <dbReference type="NCBI Taxonomy" id="1076179"/>
    <lineage>
        <taxon>unclassified sequences</taxon>
        <taxon>metagenomes</taxon>
        <taxon>ecological metagenomes</taxon>
    </lineage>
</organism>
<accession>A0A645JVG5</accession>
<dbReference type="SUPFAM" id="SSF75304">
    <property type="entry name" value="Amidase signature (AS) enzymes"/>
    <property type="match status" value="1"/>
</dbReference>
<evidence type="ECO:0000259" key="1">
    <source>
        <dbReference type="Pfam" id="PF01425"/>
    </source>
</evidence>
<proteinExistence type="predicted"/>
<dbReference type="EMBL" id="VSSQ01142312">
    <property type="protein sequence ID" value="MPN63223.1"/>
    <property type="molecule type" value="Genomic_DNA"/>
</dbReference>
<sequence length="81" mass="8988">MELSQLTVHEINGLIEKKEVSVKEVTQAAIDRIDAVEDKVDGYLCLTTETAMKEAEELDALIAEEGRKDVLEGIPYALRKA</sequence>
<reference evidence="2" key="1">
    <citation type="submission" date="2019-08" db="EMBL/GenBank/DDBJ databases">
        <authorList>
            <person name="Kucharzyk K."/>
            <person name="Murdoch R.W."/>
            <person name="Higgins S."/>
            <person name="Loffler F."/>
        </authorList>
    </citation>
    <scope>NUCLEOTIDE SEQUENCE</scope>
</reference>
<comment type="caution">
    <text evidence="2">The sequence shown here is derived from an EMBL/GenBank/DDBJ whole genome shotgun (WGS) entry which is preliminary data.</text>
</comment>
<dbReference type="AlphaFoldDB" id="A0A645JVG5"/>
<gene>
    <name evidence="2" type="ORF">SDC9_210980</name>
</gene>
<dbReference type="InterPro" id="IPR036928">
    <property type="entry name" value="AS_sf"/>
</dbReference>
<evidence type="ECO:0000313" key="2">
    <source>
        <dbReference type="EMBL" id="MPN63223.1"/>
    </source>
</evidence>
<feature type="domain" description="Amidase" evidence="1">
    <location>
        <begin position="24"/>
        <end position="78"/>
    </location>
</feature>
<dbReference type="Pfam" id="PF01425">
    <property type="entry name" value="Amidase"/>
    <property type="match status" value="1"/>
</dbReference>